<accession>A0A219YBB7</accession>
<protein>
    <submittedName>
        <fullName evidence="1">Uncharacterized protein</fullName>
    </submittedName>
</protein>
<evidence type="ECO:0000313" key="2">
    <source>
        <dbReference type="Proteomes" id="UP000225772"/>
    </source>
</evidence>
<sequence length="124" mass="14163">MRKHARKPGYVEFCGTWVSPKGKQIYEALESGKSWQACADEFGISLGTISGYAERARRFGIVLRQNKRRVMVAVSNMDGSRGERYEFCGKREVMNAGFNYQTAYTACKGERESAGYLWHFKVEQ</sequence>
<dbReference type="EMBL" id="KY290953">
    <property type="protein sequence ID" value="APU01252.1"/>
    <property type="molecule type" value="Genomic_DNA"/>
</dbReference>
<dbReference type="Proteomes" id="UP000225772">
    <property type="component" value="Segment"/>
</dbReference>
<evidence type="ECO:0000313" key="1">
    <source>
        <dbReference type="EMBL" id="APU01252.1"/>
    </source>
</evidence>
<organism evidence="1 2">
    <name type="scientific">Aeromonas phage 51</name>
    <dbReference type="NCBI Taxonomy" id="1932901"/>
    <lineage>
        <taxon>Viruses</taxon>
        <taxon>Duplodnaviria</taxon>
        <taxon>Heunggongvirae</taxon>
        <taxon>Uroviricota</taxon>
        <taxon>Caudoviricetes</taxon>
        <taxon>Popoffvirus</taxon>
        <taxon>Popoffvirus pv56</taxon>
    </lineage>
</organism>
<reference evidence="1 2" key="1">
    <citation type="journal article" date="2017" name="Sci. Rep.">
        <title>Characterization and diversity of phages infecting Aeromonas salmonicida subsp. salmonicida.</title>
        <authorList>
            <person name="Vincent A.T."/>
            <person name="Paquet V.E."/>
            <person name="Bernatchez A."/>
            <person name="Tremblay D.M."/>
            <person name="Moineau S."/>
            <person name="Charette S.J."/>
        </authorList>
    </citation>
    <scope>NUCLEOTIDE SEQUENCE [LARGE SCALE GENOMIC DNA]</scope>
</reference>
<proteinExistence type="predicted"/>
<name>A0A219YBB7_9CAUD</name>